<feature type="region of interest" description="Disordered" evidence="9">
    <location>
        <begin position="221"/>
        <end position="246"/>
    </location>
</feature>
<keyword evidence="5" id="KW-0190">Covalent protein-DNA linkage</keyword>
<dbReference type="Pfam" id="PF02586">
    <property type="entry name" value="SRAP"/>
    <property type="match status" value="1"/>
</dbReference>
<dbReference type="EMBL" id="CP000390">
    <property type="protein sequence ID" value="ABG62361.1"/>
    <property type="molecule type" value="Genomic_DNA"/>
</dbReference>
<dbReference type="OrthoDB" id="9782620at2"/>
<keyword evidence="7" id="KW-0456">Lyase</keyword>
<evidence type="ECO:0000256" key="3">
    <source>
        <dbReference type="ARBA" id="ARBA00022763"/>
    </source>
</evidence>
<dbReference type="GO" id="GO:0016829">
    <property type="term" value="F:lyase activity"/>
    <property type="evidence" value="ECO:0007669"/>
    <property type="project" value="UniProtKB-KW"/>
</dbReference>
<dbReference type="GO" id="GO:0006508">
    <property type="term" value="P:proteolysis"/>
    <property type="evidence" value="ECO:0007669"/>
    <property type="project" value="UniProtKB-KW"/>
</dbReference>
<evidence type="ECO:0000256" key="6">
    <source>
        <dbReference type="ARBA" id="ARBA00023125"/>
    </source>
</evidence>
<dbReference type="PANTHER" id="PTHR13604">
    <property type="entry name" value="DC12-RELATED"/>
    <property type="match status" value="1"/>
</dbReference>
<dbReference type="HOGENOM" id="CLU_035990_6_0_5"/>
<dbReference type="Gene3D" id="3.90.1680.10">
    <property type="entry name" value="SOS response associated peptidase-like"/>
    <property type="match status" value="1"/>
</dbReference>
<evidence type="ECO:0000256" key="4">
    <source>
        <dbReference type="ARBA" id="ARBA00022801"/>
    </source>
</evidence>
<name>Q11JR4_CHESB</name>
<dbReference type="SUPFAM" id="SSF143081">
    <property type="entry name" value="BB1717-like"/>
    <property type="match status" value="1"/>
</dbReference>
<evidence type="ECO:0000256" key="7">
    <source>
        <dbReference type="ARBA" id="ARBA00023239"/>
    </source>
</evidence>
<accession>Q11JR4</accession>
<evidence type="ECO:0000256" key="9">
    <source>
        <dbReference type="SAM" id="MobiDB-lite"/>
    </source>
</evidence>
<sequence>MCGRFALTAQTKEVEMFLGLAGLEDFPPRFNIAPTQPILMVIGASRPEGSNLPPRKSALVRWGFLPGWAKNPRDMPLLINARSESAAEKAAFRAAMRHRRTLVPASGFYEWRREGKGRAQPFWVRPRSGGIVAFAGLMETWSEPGGSELDTGAILTTVANRDLASIHPRMPLVIRPEHFSRWLDCVRYEPRDMADLLAPVEPGFFEAIPVSEKVNSVSNVGPDLQERVETQAEDEPAREDGQLSLF</sequence>
<keyword evidence="2 8" id="KW-0645">Protease</keyword>
<dbReference type="GO" id="GO:0106300">
    <property type="term" value="P:protein-DNA covalent cross-linking repair"/>
    <property type="evidence" value="ECO:0007669"/>
    <property type="project" value="InterPro"/>
</dbReference>
<keyword evidence="3" id="KW-0227">DNA damage</keyword>
<dbReference type="AlphaFoldDB" id="Q11JR4"/>
<dbReference type="GO" id="GO:0003697">
    <property type="term" value="F:single-stranded DNA binding"/>
    <property type="evidence" value="ECO:0007669"/>
    <property type="project" value="InterPro"/>
</dbReference>
<evidence type="ECO:0000313" key="10">
    <source>
        <dbReference type="EMBL" id="ABG62361.1"/>
    </source>
</evidence>
<dbReference type="STRING" id="266779.Meso_0964"/>
<dbReference type="GO" id="GO:0008233">
    <property type="term" value="F:peptidase activity"/>
    <property type="evidence" value="ECO:0007669"/>
    <property type="project" value="UniProtKB-KW"/>
</dbReference>
<gene>
    <name evidence="10" type="ordered locus">Meso_0964</name>
</gene>
<protein>
    <recommendedName>
        <fullName evidence="8">Abasic site processing protein</fullName>
        <ecNumber evidence="8">3.4.-.-</ecNumber>
    </recommendedName>
</protein>
<reference evidence="10" key="1">
    <citation type="submission" date="2006-06" db="EMBL/GenBank/DDBJ databases">
        <title>Complete sequence of chromosome of Chelativorans sp. BNC1.</title>
        <authorList>
            <consortium name="US DOE Joint Genome Institute"/>
            <person name="Copeland A."/>
            <person name="Lucas S."/>
            <person name="Lapidus A."/>
            <person name="Barry K."/>
            <person name="Detter J.C."/>
            <person name="Glavina del Rio T."/>
            <person name="Hammon N."/>
            <person name="Israni S."/>
            <person name="Dalin E."/>
            <person name="Tice H."/>
            <person name="Pitluck S."/>
            <person name="Chertkov O."/>
            <person name="Brettin T."/>
            <person name="Bruce D."/>
            <person name="Han C."/>
            <person name="Tapia R."/>
            <person name="Gilna P."/>
            <person name="Schmutz J."/>
            <person name="Larimer F."/>
            <person name="Land M."/>
            <person name="Hauser L."/>
            <person name="Kyrpides N."/>
            <person name="Mikhailova N."/>
            <person name="Richardson P."/>
        </authorList>
    </citation>
    <scope>NUCLEOTIDE SEQUENCE</scope>
    <source>
        <strain evidence="10">BNC1</strain>
    </source>
</reference>
<proteinExistence type="inferred from homology"/>
<dbReference type="eggNOG" id="COG2135">
    <property type="taxonomic scope" value="Bacteria"/>
</dbReference>
<organism evidence="10">
    <name type="scientific">Chelativorans sp. (strain BNC1)</name>
    <dbReference type="NCBI Taxonomy" id="266779"/>
    <lineage>
        <taxon>Bacteria</taxon>
        <taxon>Pseudomonadati</taxon>
        <taxon>Pseudomonadota</taxon>
        <taxon>Alphaproteobacteria</taxon>
        <taxon>Hyphomicrobiales</taxon>
        <taxon>Phyllobacteriaceae</taxon>
        <taxon>Chelativorans</taxon>
    </lineage>
</organism>
<dbReference type="PANTHER" id="PTHR13604:SF0">
    <property type="entry name" value="ABASIC SITE PROCESSING PROTEIN HMCES"/>
    <property type="match status" value="1"/>
</dbReference>
<evidence type="ECO:0000256" key="1">
    <source>
        <dbReference type="ARBA" id="ARBA00008136"/>
    </source>
</evidence>
<dbReference type="KEGG" id="mes:Meso_0964"/>
<comment type="similarity">
    <text evidence="1 8">Belongs to the SOS response-associated peptidase family.</text>
</comment>
<keyword evidence="4 8" id="KW-0378">Hydrolase</keyword>
<dbReference type="InterPro" id="IPR003738">
    <property type="entry name" value="SRAP"/>
</dbReference>
<evidence type="ECO:0000256" key="8">
    <source>
        <dbReference type="RuleBase" id="RU364100"/>
    </source>
</evidence>
<dbReference type="InterPro" id="IPR036590">
    <property type="entry name" value="SRAP-like"/>
</dbReference>
<keyword evidence="6" id="KW-0238">DNA-binding</keyword>
<evidence type="ECO:0000256" key="2">
    <source>
        <dbReference type="ARBA" id="ARBA00022670"/>
    </source>
</evidence>
<evidence type="ECO:0000256" key="5">
    <source>
        <dbReference type="ARBA" id="ARBA00023124"/>
    </source>
</evidence>
<dbReference type="EC" id="3.4.-.-" evidence="8"/>